<reference evidence="3 4" key="1">
    <citation type="submission" date="2020-06" db="EMBL/GenBank/DDBJ databases">
        <authorList>
            <person name="Li R."/>
            <person name="Bekaert M."/>
        </authorList>
    </citation>
    <scope>NUCLEOTIDE SEQUENCE [LARGE SCALE GENOMIC DNA]</scope>
    <source>
        <strain evidence="4">wild</strain>
    </source>
</reference>
<proteinExistence type="predicted"/>
<feature type="domain" description="B box-type" evidence="2">
    <location>
        <begin position="6"/>
        <end position="53"/>
    </location>
</feature>
<evidence type="ECO:0000313" key="4">
    <source>
        <dbReference type="Proteomes" id="UP000507470"/>
    </source>
</evidence>
<sequence length="290" mass="33461">MGASVSQCEPCSTLKKDRNAASWCMDCEESLCSYCVSSHKSFKGLKNHHIVDIKFRDSYSMLNLKCEKHSKEPEYYCSQHEEICCRDCLAEQHKACTNTMSLESASEGVQESCSLLDCLDRLEHISKTHQRIADDREKVATEVIKKGEDIKQKYLIIRDQFISKINLLEKKYCEDVNDKVDIVTAQLRSQKLDAIRCKEKNDIQLKEIRFINDHGSNKQAFLMVLQMNKFLQESENELQIKMSELKNKNLTYKIKDQTEAFNPFGKIAVEESSCNIAYNHPKAQQAQRPV</sequence>
<dbReference type="PANTHER" id="PTHR25462">
    <property type="entry name" value="BONUS, ISOFORM C-RELATED"/>
    <property type="match status" value="1"/>
</dbReference>
<protein>
    <recommendedName>
        <fullName evidence="2">B box-type domain-containing protein</fullName>
    </recommendedName>
</protein>
<keyword evidence="1" id="KW-0479">Metal-binding</keyword>
<dbReference type="CDD" id="cd19757">
    <property type="entry name" value="Bbox1"/>
    <property type="match status" value="1"/>
</dbReference>
<keyword evidence="1" id="KW-0863">Zinc-finger</keyword>
<dbReference type="Gene3D" id="3.30.160.60">
    <property type="entry name" value="Classic Zinc Finger"/>
    <property type="match status" value="1"/>
</dbReference>
<dbReference type="Proteomes" id="UP000507470">
    <property type="component" value="Unassembled WGS sequence"/>
</dbReference>
<keyword evidence="4" id="KW-1185">Reference proteome</keyword>
<dbReference type="PROSITE" id="PS50119">
    <property type="entry name" value="ZF_BBOX"/>
    <property type="match status" value="1"/>
</dbReference>
<evidence type="ECO:0000259" key="2">
    <source>
        <dbReference type="PROSITE" id="PS50119"/>
    </source>
</evidence>
<dbReference type="InterPro" id="IPR000315">
    <property type="entry name" value="Znf_B-box"/>
</dbReference>
<evidence type="ECO:0000313" key="3">
    <source>
        <dbReference type="EMBL" id="CAC5383953.1"/>
    </source>
</evidence>
<dbReference type="GO" id="GO:0061630">
    <property type="term" value="F:ubiquitin protein ligase activity"/>
    <property type="evidence" value="ECO:0007669"/>
    <property type="project" value="TreeGrafter"/>
</dbReference>
<accession>A0A6J8BJP9</accession>
<gene>
    <name evidence="3" type="ORF">MCOR_19644</name>
</gene>
<keyword evidence="1" id="KW-0862">Zinc</keyword>
<organism evidence="3 4">
    <name type="scientific">Mytilus coruscus</name>
    <name type="common">Sea mussel</name>
    <dbReference type="NCBI Taxonomy" id="42192"/>
    <lineage>
        <taxon>Eukaryota</taxon>
        <taxon>Metazoa</taxon>
        <taxon>Spiralia</taxon>
        <taxon>Lophotrochozoa</taxon>
        <taxon>Mollusca</taxon>
        <taxon>Bivalvia</taxon>
        <taxon>Autobranchia</taxon>
        <taxon>Pteriomorphia</taxon>
        <taxon>Mytilida</taxon>
        <taxon>Mytiloidea</taxon>
        <taxon>Mytilidae</taxon>
        <taxon>Mytilinae</taxon>
        <taxon>Mytilus</taxon>
    </lineage>
</organism>
<dbReference type="SUPFAM" id="SSF57845">
    <property type="entry name" value="B-box zinc-binding domain"/>
    <property type="match status" value="1"/>
</dbReference>
<dbReference type="AlphaFoldDB" id="A0A6J8BJP9"/>
<dbReference type="EMBL" id="CACVKT020003460">
    <property type="protein sequence ID" value="CAC5383953.1"/>
    <property type="molecule type" value="Genomic_DNA"/>
</dbReference>
<dbReference type="GO" id="GO:0008270">
    <property type="term" value="F:zinc ion binding"/>
    <property type="evidence" value="ECO:0007669"/>
    <property type="project" value="UniProtKB-KW"/>
</dbReference>
<evidence type="ECO:0000256" key="1">
    <source>
        <dbReference type="PROSITE-ProRule" id="PRU00024"/>
    </source>
</evidence>
<dbReference type="OrthoDB" id="6116613at2759"/>
<dbReference type="InterPro" id="IPR047153">
    <property type="entry name" value="TRIM45/56/19-like"/>
</dbReference>
<name>A0A6J8BJP9_MYTCO</name>
<dbReference type="PANTHER" id="PTHR25462:SF296">
    <property type="entry name" value="MEIOTIC P26, ISOFORM F"/>
    <property type="match status" value="1"/>
</dbReference>